<dbReference type="PROSITE" id="PS50110">
    <property type="entry name" value="RESPONSE_REGULATORY"/>
    <property type="match status" value="1"/>
</dbReference>
<dbReference type="AlphaFoldDB" id="A0A402AG38"/>
<dbReference type="SMART" id="SM00387">
    <property type="entry name" value="HATPase_c"/>
    <property type="match status" value="1"/>
</dbReference>
<evidence type="ECO:0000256" key="6">
    <source>
        <dbReference type="ARBA" id="ARBA00023125"/>
    </source>
</evidence>
<dbReference type="InterPro" id="IPR001867">
    <property type="entry name" value="OmpR/PhoB-type_DNA-bd"/>
</dbReference>
<dbReference type="Gene3D" id="3.30.565.10">
    <property type="entry name" value="Histidine kinase-like ATPase, C-terminal domain"/>
    <property type="match status" value="1"/>
</dbReference>
<keyword evidence="3" id="KW-0597">Phosphoprotein</keyword>
<evidence type="ECO:0000256" key="2">
    <source>
        <dbReference type="ARBA" id="ARBA00012438"/>
    </source>
</evidence>
<evidence type="ECO:0000256" key="4">
    <source>
        <dbReference type="ARBA" id="ARBA00022777"/>
    </source>
</evidence>
<dbReference type="PRINTS" id="PR00344">
    <property type="entry name" value="BCTRLSENSOR"/>
</dbReference>
<dbReference type="SMART" id="SM00388">
    <property type="entry name" value="HisKA"/>
    <property type="match status" value="1"/>
</dbReference>
<dbReference type="Proteomes" id="UP000287188">
    <property type="component" value="Unassembled WGS sequence"/>
</dbReference>
<dbReference type="Gene3D" id="1.10.287.130">
    <property type="match status" value="1"/>
</dbReference>
<comment type="caution">
    <text evidence="13">The sequence shown here is derived from an EMBL/GenBank/DDBJ whole genome shotgun (WGS) entry which is preliminary data.</text>
</comment>
<dbReference type="Pfam" id="PF02518">
    <property type="entry name" value="HATPase_c"/>
    <property type="match status" value="1"/>
</dbReference>
<dbReference type="Pfam" id="PF00486">
    <property type="entry name" value="Trans_reg_C"/>
    <property type="match status" value="1"/>
</dbReference>
<evidence type="ECO:0000259" key="9">
    <source>
        <dbReference type="PROSITE" id="PS50109"/>
    </source>
</evidence>
<evidence type="ECO:0000259" key="12">
    <source>
        <dbReference type="PROSITE" id="PS51755"/>
    </source>
</evidence>
<dbReference type="PROSITE" id="PS50109">
    <property type="entry name" value="HIS_KIN"/>
    <property type="match status" value="1"/>
</dbReference>
<keyword evidence="6 8" id="KW-0238">DNA-binding</keyword>
<dbReference type="InterPro" id="IPR011006">
    <property type="entry name" value="CheY-like_superfamily"/>
</dbReference>
<comment type="catalytic activity">
    <reaction evidence="1">
        <text>ATP + protein L-histidine = ADP + protein N-phospho-L-histidine.</text>
        <dbReference type="EC" id="2.7.13.3"/>
    </reaction>
</comment>
<dbReference type="OrthoDB" id="137006at2"/>
<evidence type="ECO:0000256" key="5">
    <source>
        <dbReference type="ARBA" id="ARBA00023012"/>
    </source>
</evidence>
<protein>
    <recommendedName>
        <fullName evidence="2">histidine kinase</fullName>
        <ecNumber evidence="2">2.7.13.3</ecNumber>
    </recommendedName>
</protein>
<name>A0A402AG38_9CHLR</name>
<accession>A0A402AG38</accession>
<dbReference type="GO" id="GO:0000155">
    <property type="term" value="F:phosphorelay sensor kinase activity"/>
    <property type="evidence" value="ECO:0007669"/>
    <property type="project" value="InterPro"/>
</dbReference>
<dbReference type="SUPFAM" id="SSF52172">
    <property type="entry name" value="CheY-like"/>
    <property type="match status" value="1"/>
</dbReference>
<reference evidence="14" key="1">
    <citation type="submission" date="2018-12" db="EMBL/GenBank/DDBJ databases">
        <title>Tengunoibacter tsumagoiensis gen. nov., sp. nov., Dictyobacter kobayashii sp. nov., D. alpinus sp. nov., and D. joshuensis sp. nov. and description of Dictyobacteraceae fam. nov. within the order Ktedonobacterales isolated from Tengu-no-mugimeshi.</title>
        <authorList>
            <person name="Wang C.M."/>
            <person name="Zheng Y."/>
            <person name="Sakai Y."/>
            <person name="Toyoda A."/>
            <person name="Minakuchi Y."/>
            <person name="Abe K."/>
            <person name="Yokota A."/>
            <person name="Yabe S."/>
        </authorList>
    </citation>
    <scope>NUCLEOTIDE SEQUENCE [LARGE SCALE GENOMIC DNA]</scope>
    <source>
        <strain evidence="14">Uno11</strain>
    </source>
</reference>
<dbReference type="Pfam" id="PF00512">
    <property type="entry name" value="HisKA"/>
    <property type="match status" value="1"/>
</dbReference>
<evidence type="ECO:0000256" key="1">
    <source>
        <dbReference type="ARBA" id="ARBA00000085"/>
    </source>
</evidence>
<feature type="domain" description="PAC" evidence="11">
    <location>
        <begin position="120"/>
        <end position="172"/>
    </location>
</feature>
<dbReference type="InterPro" id="IPR001789">
    <property type="entry name" value="Sig_transdc_resp-reg_receiver"/>
</dbReference>
<organism evidence="13 14">
    <name type="scientific">Dictyobacter kobayashii</name>
    <dbReference type="NCBI Taxonomy" id="2014872"/>
    <lineage>
        <taxon>Bacteria</taxon>
        <taxon>Bacillati</taxon>
        <taxon>Chloroflexota</taxon>
        <taxon>Ktedonobacteria</taxon>
        <taxon>Ktedonobacterales</taxon>
        <taxon>Dictyobacteraceae</taxon>
        <taxon>Dictyobacter</taxon>
    </lineage>
</organism>
<dbReference type="Gene3D" id="3.30.450.20">
    <property type="entry name" value="PAS domain"/>
    <property type="match status" value="1"/>
</dbReference>
<dbReference type="InterPro" id="IPR036890">
    <property type="entry name" value="HATPase_C_sf"/>
</dbReference>
<dbReference type="SMART" id="SM00448">
    <property type="entry name" value="REC"/>
    <property type="match status" value="1"/>
</dbReference>
<dbReference type="PROSITE" id="PS51755">
    <property type="entry name" value="OMPR_PHOB"/>
    <property type="match status" value="1"/>
</dbReference>
<dbReference type="Gene3D" id="1.10.10.10">
    <property type="entry name" value="Winged helix-like DNA-binding domain superfamily/Winged helix DNA-binding domain"/>
    <property type="match status" value="1"/>
</dbReference>
<dbReference type="InterPro" id="IPR003594">
    <property type="entry name" value="HATPase_dom"/>
</dbReference>
<dbReference type="InterPro" id="IPR036388">
    <property type="entry name" value="WH-like_DNA-bd_sf"/>
</dbReference>
<feature type="domain" description="Response regulatory" evidence="10">
    <location>
        <begin position="449"/>
        <end position="562"/>
    </location>
</feature>
<dbReference type="GO" id="GO:0006355">
    <property type="term" value="P:regulation of DNA-templated transcription"/>
    <property type="evidence" value="ECO:0007669"/>
    <property type="project" value="InterPro"/>
</dbReference>
<dbReference type="InterPro" id="IPR005467">
    <property type="entry name" value="His_kinase_dom"/>
</dbReference>
<dbReference type="Gene3D" id="3.40.50.2300">
    <property type="match status" value="1"/>
</dbReference>
<gene>
    <name evidence="13" type="ORF">KDK_18880</name>
</gene>
<dbReference type="InterPro" id="IPR036097">
    <property type="entry name" value="HisK_dim/P_sf"/>
</dbReference>
<dbReference type="InterPro" id="IPR000700">
    <property type="entry name" value="PAS-assoc_C"/>
</dbReference>
<evidence type="ECO:0000259" key="10">
    <source>
        <dbReference type="PROSITE" id="PS50110"/>
    </source>
</evidence>
<evidence type="ECO:0000256" key="3">
    <source>
        <dbReference type="ARBA" id="ARBA00022553"/>
    </source>
</evidence>
<evidence type="ECO:0000313" key="14">
    <source>
        <dbReference type="Proteomes" id="UP000287188"/>
    </source>
</evidence>
<evidence type="ECO:0000256" key="7">
    <source>
        <dbReference type="PROSITE-ProRule" id="PRU00169"/>
    </source>
</evidence>
<proteinExistence type="predicted"/>
<keyword evidence="4" id="KW-0808">Transferase</keyword>
<keyword evidence="14" id="KW-1185">Reference proteome</keyword>
<dbReference type="Gene3D" id="6.10.250.690">
    <property type="match status" value="1"/>
</dbReference>
<dbReference type="CDD" id="cd00383">
    <property type="entry name" value="trans_reg_C"/>
    <property type="match status" value="1"/>
</dbReference>
<dbReference type="PANTHER" id="PTHR43547:SF2">
    <property type="entry name" value="HYBRID SIGNAL TRANSDUCTION HISTIDINE KINASE C"/>
    <property type="match status" value="1"/>
</dbReference>
<sequence>MSSFTDHKHDKIPSGLWIAENATTLTESAERGVEPIPAGFSREYQVLAEMCASMSSGFMLLNPRERVTYSNESALRLLRVNGYDQDSLQSFDVHKHLLSLAAKPQEARVELDQVWQHVDQEYSADLSLADAAANWLRVRSFPVRNEQGTFLGRGVLLEDVTLERAAADSRSETLMMAAHEFKTPLAIIKGCATTLLGGSARWDPAMQREMLQMIDAQSDRLYDVLNTLLDVWRFDTGTQPLHLSQVQLAELLMQLVKRWQNQAPRHRFVLDLPEGIPAVTCDALRVEQVLNHLLNNAVKYSPAGKIVRLSLEANEEEVRISVSDEGVGIASEYLDRIFDRFYRIEHASKSHSQAKGIAFGERSADTEHVSGSGLGLSSARATIEAHHGKIWADSAGPGQGATFSFTLPLTSRRVLASPSGVSTLEEPELVLQQQRKTRTSSLSQGRYIRVLLAENDARLARYLRANLEEQQYRVQVVSHGIQFLRQLELEEPDIILLSTRLADMSGIELLQRMREFSNAPVMMLCDACEEEERVQLFDLGGDDLMLKPFGMKELLARVRALLRRQAPPAEHTQNQTIFTTGELTIDYAQHLVTVSGRTVQLSRTEYKLLSTLAQNVGMVVTHELLLEKVWGPEYNRDIDFIWVYISRLRRKVETNSRRPEYILTVPDVGYKLAKL</sequence>
<keyword evidence="4" id="KW-0418">Kinase</keyword>
<evidence type="ECO:0000259" key="11">
    <source>
        <dbReference type="PROSITE" id="PS50113"/>
    </source>
</evidence>
<dbReference type="SUPFAM" id="SSF47384">
    <property type="entry name" value="Homodimeric domain of signal transducing histidine kinase"/>
    <property type="match status" value="1"/>
</dbReference>
<dbReference type="RefSeq" id="WP_126549680.1">
    <property type="nucleotide sequence ID" value="NZ_BIFS01000001.1"/>
</dbReference>
<dbReference type="GO" id="GO:0003677">
    <property type="term" value="F:DNA binding"/>
    <property type="evidence" value="ECO:0007669"/>
    <property type="project" value="UniProtKB-UniRule"/>
</dbReference>
<keyword evidence="5" id="KW-0902">Two-component regulatory system</keyword>
<dbReference type="Pfam" id="PF00072">
    <property type="entry name" value="Response_reg"/>
    <property type="match status" value="1"/>
</dbReference>
<dbReference type="EMBL" id="BIFS01000001">
    <property type="protein sequence ID" value="GCE18088.1"/>
    <property type="molecule type" value="Genomic_DNA"/>
</dbReference>
<dbReference type="PANTHER" id="PTHR43547">
    <property type="entry name" value="TWO-COMPONENT HISTIDINE KINASE"/>
    <property type="match status" value="1"/>
</dbReference>
<dbReference type="PROSITE" id="PS50113">
    <property type="entry name" value="PAC"/>
    <property type="match status" value="1"/>
</dbReference>
<comment type="caution">
    <text evidence="7">Lacks conserved residue(s) required for the propagation of feature annotation.</text>
</comment>
<evidence type="ECO:0000256" key="8">
    <source>
        <dbReference type="PROSITE-ProRule" id="PRU01091"/>
    </source>
</evidence>
<dbReference type="EC" id="2.7.13.3" evidence="2"/>
<evidence type="ECO:0000313" key="13">
    <source>
        <dbReference type="EMBL" id="GCE18088.1"/>
    </source>
</evidence>
<feature type="domain" description="OmpR/PhoB-type" evidence="12">
    <location>
        <begin position="575"/>
        <end position="674"/>
    </location>
</feature>
<dbReference type="InterPro" id="IPR003661">
    <property type="entry name" value="HisK_dim/P_dom"/>
</dbReference>
<dbReference type="SUPFAM" id="SSF55874">
    <property type="entry name" value="ATPase domain of HSP90 chaperone/DNA topoisomerase II/histidine kinase"/>
    <property type="match status" value="1"/>
</dbReference>
<dbReference type="SMART" id="SM00862">
    <property type="entry name" value="Trans_reg_C"/>
    <property type="match status" value="1"/>
</dbReference>
<dbReference type="CDD" id="cd00082">
    <property type="entry name" value="HisKA"/>
    <property type="match status" value="1"/>
</dbReference>
<feature type="DNA-binding region" description="OmpR/PhoB-type" evidence="8">
    <location>
        <begin position="575"/>
        <end position="674"/>
    </location>
</feature>
<dbReference type="InterPro" id="IPR004358">
    <property type="entry name" value="Sig_transdc_His_kin-like_C"/>
</dbReference>
<feature type="domain" description="Histidine kinase" evidence="9">
    <location>
        <begin position="176"/>
        <end position="411"/>
    </location>
</feature>